<dbReference type="Proteomes" id="UP000015105">
    <property type="component" value="Chromosome 7D"/>
</dbReference>
<organism evidence="1 2">
    <name type="scientific">Aegilops tauschii subsp. strangulata</name>
    <name type="common">Goatgrass</name>
    <dbReference type="NCBI Taxonomy" id="200361"/>
    <lineage>
        <taxon>Eukaryota</taxon>
        <taxon>Viridiplantae</taxon>
        <taxon>Streptophyta</taxon>
        <taxon>Embryophyta</taxon>
        <taxon>Tracheophyta</taxon>
        <taxon>Spermatophyta</taxon>
        <taxon>Magnoliopsida</taxon>
        <taxon>Liliopsida</taxon>
        <taxon>Poales</taxon>
        <taxon>Poaceae</taxon>
        <taxon>BOP clade</taxon>
        <taxon>Pooideae</taxon>
        <taxon>Triticodae</taxon>
        <taxon>Triticeae</taxon>
        <taxon>Triticinae</taxon>
        <taxon>Aegilops</taxon>
    </lineage>
</organism>
<evidence type="ECO:0000313" key="1">
    <source>
        <dbReference type="EnsemblPlants" id="AET7Gv20274300.9"/>
    </source>
</evidence>
<dbReference type="EnsemblPlants" id="AET7Gv20274300.9">
    <property type="protein sequence ID" value="AET7Gv20274300.9"/>
    <property type="gene ID" value="AET7Gv20274300"/>
</dbReference>
<protein>
    <submittedName>
        <fullName evidence="1">Uncharacterized protein</fullName>
    </submittedName>
</protein>
<reference evidence="1" key="4">
    <citation type="submission" date="2019-03" db="UniProtKB">
        <authorList>
            <consortium name="EnsemblPlants"/>
        </authorList>
    </citation>
    <scope>IDENTIFICATION</scope>
</reference>
<evidence type="ECO:0000313" key="2">
    <source>
        <dbReference type="Proteomes" id="UP000015105"/>
    </source>
</evidence>
<accession>A0A453QQ02</accession>
<dbReference type="AlphaFoldDB" id="A0A453QQ02"/>
<reference evidence="2" key="2">
    <citation type="journal article" date="2017" name="Nat. Plants">
        <title>The Aegilops tauschii genome reveals multiple impacts of transposons.</title>
        <authorList>
            <person name="Zhao G."/>
            <person name="Zou C."/>
            <person name="Li K."/>
            <person name="Wang K."/>
            <person name="Li T."/>
            <person name="Gao L."/>
            <person name="Zhang X."/>
            <person name="Wang H."/>
            <person name="Yang Z."/>
            <person name="Liu X."/>
            <person name="Jiang W."/>
            <person name="Mao L."/>
            <person name="Kong X."/>
            <person name="Jiao Y."/>
            <person name="Jia J."/>
        </authorList>
    </citation>
    <scope>NUCLEOTIDE SEQUENCE [LARGE SCALE GENOMIC DNA]</scope>
    <source>
        <strain evidence="2">cv. AL8/78</strain>
    </source>
</reference>
<dbReference type="Gramene" id="AET7Gv20274300.9">
    <property type="protein sequence ID" value="AET7Gv20274300.9"/>
    <property type="gene ID" value="AET7Gv20274300"/>
</dbReference>
<reference evidence="1" key="5">
    <citation type="journal article" date="2021" name="G3 (Bethesda)">
        <title>Aegilops tauschii genome assembly Aet v5.0 features greater sequence contiguity and improved annotation.</title>
        <authorList>
            <person name="Wang L."/>
            <person name="Zhu T."/>
            <person name="Rodriguez J.C."/>
            <person name="Deal K.R."/>
            <person name="Dubcovsky J."/>
            <person name="McGuire P.E."/>
            <person name="Lux T."/>
            <person name="Spannagl M."/>
            <person name="Mayer K.F.X."/>
            <person name="Baldrich P."/>
            <person name="Meyers B.C."/>
            <person name="Huo N."/>
            <person name="Gu Y.Q."/>
            <person name="Zhou H."/>
            <person name="Devos K.M."/>
            <person name="Bennetzen J.L."/>
            <person name="Unver T."/>
            <person name="Budak H."/>
            <person name="Gulick P.J."/>
            <person name="Galiba G."/>
            <person name="Kalapos B."/>
            <person name="Nelson D.R."/>
            <person name="Li P."/>
            <person name="You F.M."/>
            <person name="Luo M.C."/>
            <person name="Dvorak J."/>
        </authorList>
    </citation>
    <scope>NUCLEOTIDE SEQUENCE [LARGE SCALE GENOMIC DNA]</scope>
    <source>
        <strain evidence="1">cv. AL8/78</strain>
    </source>
</reference>
<keyword evidence="2" id="KW-1185">Reference proteome</keyword>
<proteinExistence type="predicted"/>
<reference evidence="1" key="3">
    <citation type="journal article" date="2017" name="Nature">
        <title>Genome sequence of the progenitor of the wheat D genome Aegilops tauschii.</title>
        <authorList>
            <person name="Luo M.C."/>
            <person name="Gu Y.Q."/>
            <person name="Puiu D."/>
            <person name="Wang H."/>
            <person name="Twardziok S.O."/>
            <person name="Deal K.R."/>
            <person name="Huo N."/>
            <person name="Zhu T."/>
            <person name="Wang L."/>
            <person name="Wang Y."/>
            <person name="McGuire P.E."/>
            <person name="Liu S."/>
            <person name="Long H."/>
            <person name="Ramasamy R.K."/>
            <person name="Rodriguez J.C."/>
            <person name="Van S.L."/>
            <person name="Yuan L."/>
            <person name="Wang Z."/>
            <person name="Xia Z."/>
            <person name="Xiao L."/>
            <person name="Anderson O.D."/>
            <person name="Ouyang S."/>
            <person name="Liang Y."/>
            <person name="Zimin A.V."/>
            <person name="Pertea G."/>
            <person name="Qi P."/>
            <person name="Bennetzen J.L."/>
            <person name="Dai X."/>
            <person name="Dawson M.W."/>
            <person name="Muller H.G."/>
            <person name="Kugler K."/>
            <person name="Rivarola-Duarte L."/>
            <person name="Spannagl M."/>
            <person name="Mayer K.F.X."/>
            <person name="Lu F.H."/>
            <person name="Bevan M.W."/>
            <person name="Leroy P."/>
            <person name="Li P."/>
            <person name="You F.M."/>
            <person name="Sun Q."/>
            <person name="Liu Z."/>
            <person name="Lyons E."/>
            <person name="Wicker T."/>
            <person name="Salzberg S.L."/>
            <person name="Devos K.M."/>
            <person name="Dvorak J."/>
        </authorList>
    </citation>
    <scope>NUCLEOTIDE SEQUENCE [LARGE SCALE GENOMIC DNA]</scope>
    <source>
        <strain evidence="1">cv. AL8/78</strain>
    </source>
</reference>
<name>A0A453QQ02_AEGTS</name>
<sequence>MWPVVIVDESNAHASRALKSIRFDQSILVQFFGT</sequence>
<reference evidence="2" key="1">
    <citation type="journal article" date="2014" name="Science">
        <title>Ancient hybridizations among the ancestral genomes of bread wheat.</title>
        <authorList>
            <consortium name="International Wheat Genome Sequencing Consortium,"/>
            <person name="Marcussen T."/>
            <person name="Sandve S.R."/>
            <person name="Heier L."/>
            <person name="Spannagl M."/>
            <person name="Pfeifer M."/>
            <person name="Jakobsen K.S."/>
            <person name="Wulff B.B."/>
            <person name="Steuernagel B."/>
            <person name="Mayer K.F."/>
            <person name="Olsen O.A."/>
        </authorList>
    </citation>
    <scope>NUCLEOTIDE SEQUENCE [LARGE SCALE GENOMIC DNA]</scope>
    <source>
        <strain evidence="2">cv. AL8/78</strain>
    </source>
</reference>